<feature type="compositionally biased region" description="Low complexity" evidence="1">
    <location>
        <begin position="37"/>
        <end position="65"/>
    </location>
</feature>
<dbReference type="EMBL" id="JARKHS020008657">
    <property type="protein sequence ID" value="KAK8780571.1"/>
    <property type="molecule type" value="Genomic_DNA"/>
</dbReference>
<comment type="caution">
    <text evidence="2">The sequence shown here is derived from an EMBL/GenBank/DDBJ whole genome shotgun (WGS) entry which is preliminary data.</text>
</comment>
<dbReference type="AlphaFoldDB" id="A0AAQ4F0V5"/>
<organism evidence="2 3">
    <name type="scientific">Amblyomma americanum</name>
    <name type="common">Lone star tick</name>
    <dbReference type="NCBI Taxonomy" id="6943"/>
    <lineage>
        <taxon>Eukaryota</taxon>
        <taxon>Metazoa</taxon>
        <taxon>Ecdysozoa</taxon>
        <taxon>Arthropoda</taxon>
        <taxon>Chelicerata</taxon>
        <taxon>Arachnida</taxon>
        <taxon>Acari</taxon>
        <taxon>Parasitiformes</taxon>
        <taxon>Ixodida</taxon>
        <taxon>Ixodoidea</taxon>
        <taxon>Ixodidae</taxon>
        <taxon>Amblyomminae</taxon>
        <taxon>Amblyomma</taxon>
    </lineage>
</organism>
<evidence type="ECO:0000256" key="1">
    <source>
        <dbReference type="SAM" id="MobiDB-lite"/>
    </source>
</evidence>
<reference evidence="2 3" key="1">
    <citation type="journal article" date="2023" name="Arcadia Sci">
        <title>De novo assembly of a long-read Amblyomma americanum tick genome.</title>
        <authorList>
            <person name="Chou S."/>
            <person name="Poskanzer K.E."/>
            <person name="Rollins M."/>
            <person name="Thuy-Boun P.S."/>
        </authorList>
    </citation>
    <scope>NUCLEOTIDE SEQUENCE [LARGE SCALE GENOMIC DNA]</scope>
    <source>
        <strain evidence="2">F_SG_1</strain>
        <tissue evidence="2">Salivary glands</tissue>
    </source>
</reference>
<name>A0AAQ4F0V5_AMBAM</name>
<dbReference type="Proteomes" id="UP001321473">
    <property type="component" value="Unassembled WGS sequence"/>
</dbReference>
<evidence type="ECO:0000313" key="2">
    <source>
        <dbReference type="EMBL" id="KAK8780571.1"/>
    </source>
</evidence>
<sequence>MAPLCSITYCVNLQHRQIVAAGNGGQATSTVTTDVESTASTTKSTTTTKTTSTALTTTTTTTTPFPGKPSRPGKPPRRYTLICAFEYVTKHRLPKAHQCTDYVYMRTFNYQRHKIEEVKILYFGRKRLKEEEDDIWNMYYDSNPEYWRDLRNGDGMYAYWKRNYPHADWYLGMWGQTYVRLLNSLWQAKVIMKGLHDYVRSNMSSYVLNGSDFEGFAILNTLIIDYRGVQQANHTVRYNIFRNNKTPILLPGWLFIHTAAIWPYGETGVYGIPNSFIQDVINSADIVGLSTHNSSEEPHVVYYGGDNNHALFASPPNPIRGATTRIRGMLDTLDTFPYWKKVLNRSKLCFSVTTAINYANASWILDFLIAPRETMRMTRRN</sequence>
<proteinExistence type="predicted"/>
<evidence type="ECO:0000313" key="3">
    <source>
        <dbReference type="Proteomes" id="UP001321473"/>
    </source>
</evidence>
<feature type="region of interest" description="Disordered" evidence="1">
    <location>
        <begin position="36"/>
        <end position="74"/>
    </location>
</feature>
<feature type="non-terminal residue" evidence="2">
    <location>
        <position position="381"/>
    </location>
</feature>
<gene>
    <name evidence="2" type="ORF">V5799_018088</name>
</gene>
<accession>A0AAQ4F0V5</accession>
<keyword evidence="3" id="KW-1185">Reference proteome</keyword>
<protein>
    <submittedName>
        <fullName evidence="2">Uncharacterized protein</fullName>
    </submittedName>
</protein>